<dbReference type="GO" id="GO:0005524">
    <property type="term" value="F:ATP binding"/>
    <property type="evidence" value="ECO:0007669"/>
    <property type="project" value="UniProtKB-KW"/>
</dbReference>
<comment type="subcellular location">
    <subcellularLocation>
        <location evidence="2">Membrane</location>
    </subcellularLocation>
</comment>
<feature type="domain" description="Histidine kinase" evidence="10">
    <location>
        <begin position="235"/>
        <end position="435"/>
    </location>
</feature>
<evidence type="ECO:0000256" key="2">
    <source>
        <dbReference type="ARBA" id="ARBA00004370"/>
    </source>
</evidence>
<keyword evidence="9" id="KW-0812">Transmembrane</keyword>
<dbReference type="RefSeq" id="WP_169492762.1">
    <property type="nucleotide sequence ID" value="NZ_JABBGM010000002.1"/>
</dbReference>
<dbReference type="SUPFAM" id="SSF47384">
    <property type="entry name" value="Homodimeric domain of signal transducing histidine kinase"/>
    <property type="match status" value="1"/>
</dbReference>
<sequence length="436" mass="47431">MNLLRRFGLPERLLAILLLVALIDFAANTLLFDRASAFALRQDDAARIAETLVVASRAIDRTPAKDRPGVAQALSSPRFVIAWTPNGSRASGSLALSTLRAQVVEHSPELAPSDLQLSLKSLPGGGNVSGTMILPDRTVLRFETSASGAWTLNLGRIASYLLPTVVLAVLAWALFHFTLRPLERLVEASRLVGSGQPRPLEEAGPEEVRQLIRAFNQMQQRIHRSLQTRTQSMLAIGHDLRTPLSRLQLRLENASLSPATLAEMDGDISEMRHLLASLQAFVESGGTNIPAERIDLAAMAATLVDSAQDEGKDATYDGEDRLEIMARSVSIRRALSNLIENAIHYGERARVSVRREGRDAVILIEDDGPGIPDGRLDDVLQPFVRLDNARQRDTPGMGLGLPIVRRAVKLERGSLHLLNREGGGLTAVIRLPGAVV</sequence>
<reference evidence="12 13" key="1">
    <citation type="submission" date="2020-04" db="EMBL/GenBank/DDBJ databases">
        <title>Novosphingobium sp. TW-4 isolated from soil.</title>
        <authorList>
            <person name="Dahal R.H."/>
            <person name="Chaudhary D.K."/>
        </authorList>
    </citation>
    <scope>NUCLEOTIDE SEQUENCE [LARGE SCALE GENOMIC DNA]</scope>
    <source>
        <strain evidence="12 13">TW-4</strain>
    </source>
</reference>
<dbReference type="InterPro" id="IPR036097">
    <property type="entry name" value="HisK_dim/P_sf"/>
</dbReference>
<evidence type="ECO:0000256" key="1">
    <source>
        <dbReference type="ARBA" id="ARBA00000085"/>
    </source>
</evidence>
<dbReference type="Pfam" id="PF02518">
    <property type="entry name" value="HATPase_c"/>
    <property type="match status" value="1"/>
</dbReference>
<feature type="transmembrane region" description="Helical" evidence="9">
    <location>
        <begin position="157"/>
        <end position="175"/>
    </location>
</feature>
<evidence type="ECO:0000256" key="5">
    <source>
        <dbReference type="ARBA" id="ARBA00022679"/>
    </source>
</evidence>
<dbReference type="PANTHER" id="PTHR44936:SF10">
    <property type="entry name" value="SENSOR PROTEIN RSTB"/>
    <property type="match status" value="1"/>
</dbReference>
<dbReference type="GO" id="GO:0005886">
    <property type="term" value="C:plasma membrane"/>
    <property type="evidence" value="ECO:0007669"/>
    <property type="project" value="TreeGrafter"/>
</dbReference>
<gene>
    <name evidence="12" type="ORF">HHL27_07745</name>
</gene>
<dbReference type="InterPro" id="IPR036890">
    <property type="entry name" value="HATPase_C_sf"/>
</dbReference>
<dbReference type="EMBL" id="JABBGM010000002">
    <property type="protein sequence ID" value="NML93557.1"/>
    <property type="molecule type" value="Genomic_DNA"/>
</dbReference>
<dbReference type="InterPro" id="IPR004358">
    <property type="entry name" value="Sig_transdc_His_kin-like_C"/>
</dbReference>
<dbReference type="AlphaFoldDB" id="A0A7Y0BNA8"/>
<keyword evidence="13" id="KW-1185">Reference proteome</keyword>
<dbReference type="SMART" id="SM00304">
    <property type="entry name" value="HAMP"/>
    <property type="match status" value="1"/>
</dbReference>
<dbReference type="InterPro" id="IPR003594">
    <property type="entry name" value="HATPase_dom"/>
</dbReference>
<keyword evidence="4" id="KW-0597">Phosphoprotein</keyword>
<evidence type="ECO:0000256" key="7">
    <source>
        <dbReference type="ARBA" id="ARBA00022777"/>
    </source>
</evidence>
<keyword evidence="5" id="KW-0808">Transferase</keyword>
<dbReference type="EC" id="2.7.13.3" evidence="3"/>
<protein>
    <recommendedName>
        <fullName evidence="3">histidine kinase</fullName>
        <ecNumber evidence="3">2.7.13.3</ecNumber>
    </recommendedName>
</protein>
<organism evidence="12 13">
    <name type="scientific">Novosphingobium olei</name>
    <dbReference type="NCBI Taxonomy" id="2728851"/>
    <lineage>
        <taxon>Bacteria</taxon>
        <taxon>Pseudomonadati</taxon>
        <taxon>Pseudomonadota</taxon>
        <taxon>Alphaproteobacteria</taxon>
        <taxon>Sphingomonadales</taxon>
        <taxon>Sphingomonadaceae</taxon>
        <taxon>Novosphingobium</taxon>
    </lineage>
</organism>
<dbReference type="Gene3D" id="3.30.565.10">
    <property type="entry name" value="Histidine kinase-like ATPase, C-terminal domain"/>
    <property type="match status" value="1"/>
</dbReference>
<dbReference type="PRINTS" id="PR00344">
    <property type="entry name" value="BCTRLSENSOR"/>
</dbReference>
<dbReference type="Proteomes" id="UP000583556">
    <property type="component" value="Unassembled WGS sequence"/>
</dbReference>
<evidence type="ECO:0000256" key="9">
    <source>
        <dbReference type="SAM" id="Phobius"/>
    </source>
</evidence>
<keyword evidence="6" id="KW-0547">Nucleotide-binding</keyword>
<dbReference type="PANTHER" id="PTHR44936">
    <property type="entry name" value="SENSOR PROTEIN CREC"/>
    <property type="match status" value="1"/>
</dbReference>
<evidence type="ECO:0000313" key="12">
    <source>
        <dbReference type="EMBL" id="NML93557.1"/>
    </source>
</evidence>
<feature type="domain" description="HAMP" evidence="11">
    <location>
        <begin position="176"/>
        <end position="227"/>
    </location>
</feature>
<comment type="caution">
    <text evidence="12">The sequence shown here is derived from an EMBL/GenBank/DDBJ whole genome shotgun (WGS) entry which is preliminary data.</text>
</comment>
<keyword evidence="8" id="KW-0067">ATP-binding</keyword>
<dbReference type="SUPFAM" id="SSF55874">
    <property type="entry name" value="ATPase domain of HSP90 chaperone/DNA topoisomerase II/histidine kinase"/>
    <property type="match status" value="1"/>
</dbReference>
<dbReference type="PROSITE" id="PS50109">
    <property type="entry name" value="HIS_KIN"/>
    <property type="match status" value="1"/>
</dbReference>
<dbReference type="CDD" id="cd00075">
    <property type="entry name" value="HATPase"/>
    <property type="match status" value="1"/>
</dbReference>
<dbReference type="Gene3D" id="1.10.287.130">
    <property type="match status" value="1"/>
</dbReference>
<keyword evidence="9" id="KW-0472">Membrane</keyword>
<name>A0A7Y0BNA8_9SPHN</name>
<evidence type="ECO:0000256" key="3">
    <source>
        <dbReference type="ARBA" id="ARBA00012438"/>
    </source>
</evidence>
<evidence type="ECO:0000259" key="10">
    <source>
        <dbReference type="PROSITE" id="PS50109"/>
    </source>
</evidence>
<dbReference type="GO" id="GO:0000155">
    <property type="term" value="F:phosphorelay sensor kinase activity"/>
    <property type="evidence" value="ECO:0007669"/>
    <property type="project" value="InterPro"/>
</dbReference>
<evidence type="ECO:0000256" key="6">
    <source>
        <dbReference type="ARBA" id="ARBA00022741"/>
    </source>
</evidence>
<evidence type="ECO:0000256" key="8">
    <source>
        <dbReference type="ARBA" id="ARBA00022840"/>
    </source>
</evidence>
<dbReference type="CDD" id="cd06225">
    <property type="entry name" value="HAMP"/>
    <property type="match status" value="1"/>
</dbReference>
<evidence type="ECO:0000259" key="11">
    <source>
        <dbReference type="PROSITE" id="PS50885"/>
    </source>
</evidence>
<keyword evidence="9" id="KW-1133">Transmembrane helix</keyword>
<proteinExistence type="predicted"/>
<dbReference type="InterPro" id="IPR005467">
    <property type="entry name" value="His_kinase_dom"/>
</dbReference>
<dbReference type="SMART" id="SM00387">
    <property type="entry name" value="HATPase_c"/>
    <property type="match status" value="1"/>
</dbReference>
<evidence type="ECO:0000256" key="4">
    <source>
        <dbReference type="ARBA" id="ARBA00022553"/>
    </source>
</evidence>
<dbReference type="PROSITE" id="PS50885">
    <property type="entry name" value="HAMP"/>
    <property type="match status" value="1"/>
</dbReference>
<accession>A0A7Y0BNA8</accession>
<evidence type="ECO:0000313" key="13">
    <source>
        <dbReference type="Proteomes" id="UP000583556"/>
    </source>
</evidence>
<dbReference type="InterPro" id="IPR003660">
    <property type="entry name" value="HAMP_dom"/>
</dbReference>
<comment type="catalytic activity">
    <reaction evidence="1">
        <text>ATP + protein L-histidine = ADP + protein N-phospho-L-histidine.</text>
        <dbReference type="EC" id="2.7.13.3"/>
    </reaction>
</comment>
<dbReference type="Pfam" id="PF00672">
    <property type="entry name" value="HAMP"/>
    <property type="match status" value="1"/>
</dbReference>
<dbReference type="InterPro" id="IPR050980">
    <property type="entry name" value="2C_sensor_his_kinase"/>
</dbReference>
<keyword evidence="7" id="KW-0418">Kinase</keyword>